<protein>
    <submittedName>
        <fullName evidence="1">Uncharacterized protein</fullName>
    </submittedName>
</protein>
<keyword evidence="2" id="KW-1185">Reference proteome</keyword>
<dbReference type="EMBL" id="JBGMEK010000001">
    <property type="protein sequence ID" value="MFA0809528.1"/>
    <property type="molecule type" value="Genomic_DNA"/>
</dbReference>
<comment type="caution">
    <text evidence="1">The sequence shown here is derived from an EMBL/GenBank/DDBJ whole genome shotgun (WGS) entry which is preliminary data.</text>
</comment>
<accession>A0ABV4NTV0</accession>
<sequence length="295" mass="34324">MLTSLFDQKSCVMHLQYSEFLENTKKGQIQDIVLSGYKDKGFFIAGRIKGAEHDITCILVTQHSEIRYIKCPDNAHTFLYSMGINEFMVDTTSWDMESTFNPHKVSQQSRLRKKRRERALRNRPVYLDKFRFAYNDVQIEERIKILVECAVKQGWLEKSKIISKKRFFTWIDKKELPDKKKVPTWAMKSAALLATDKKVYPRNELEISVFACLWSSIYGPFESVDCALESLPGDFMNKISSQNIDKSCVEIAMADEVIHARFVKQQERLFQESKVTEETQVEQGTQVEQSAFDNL</sequence>
<name>A0ABV4NTV0_9GAMM</name>
<dbReference type="RefSeq" id="WP_371837145.1">
    <property type="nucleotide sequence ID" value="NZ_JBGMEK010000001.1"/>
</dbReference>
<gene>
    <name evidence="1" type="ORF">ACCI49_01230</name>
</gene>
<reference evidence="1 2" key="1">
    <citation type="submission" date="2024-08" db="EMBL/GenBank/DDBJ databases">
        <authorList>
            <person name="Ishaq N."/>
        </authorList>
    </citation>
    <scope>NUCLEOTIDE SEQUENCE [LARGE SCALE GENOMIC DNA]</scope>
    <source>
        <strain evidence="1 2">DSM 18651</strain>
    </source>
</reference>
<proteinExistence type="predicted"/>
<organism evidence="1 2">
    <name type="scientific">Microbulbifer epialgicus</name>
    <dbReference type="NCBI Taxonomy" id="393907"/>
    <lineage>
        <taxon>Bacteria</taxon>
        <taxon>Pseudomonadati</taxon>
        <taxon>Pseudomonadota</taxon>
        <taxon>Gammaproteobacteria</taxon>
        <taxon>Cellvibrionales</taxon>
        <taxon>Microbulbiferaceae</taxon>
        <taxon>Microbulbifer</taxon>
    </lineage>
</organism>
<dbReference type="Proteomes" id="UP001569428">
    <property type="component" value="Unassembled WGS sequence"/>
</dbReference>
<evidence type="ECO:0000313" key="2">
    <source>
        <dbReference type="Proteomes" id="UP001569428"/>
    </source>
</evidence>
<evidence type="ECO:0000313" key="1">
    <source>
        <dbReference type="EMBL" id="MFA0809528.1"/>
    </source>
</evidence>